<keyword evidence="2" id="KW-1185">Reference proteome</keyword>
<proteinExistence type="predicted"/>
<evidence type="ECO:0000313" key="1">
    <source>
        <dbReference type="EMBL" id="KAL2554713.1"/>
    </source>
</evidence>
<comment type="caution">
    <text evidence="1">The sequence shown here is derived from an EMBL/GenBank/DDBJ whole genome shotgun (WGS) entry which is preliminary data.</text>
</comment>
<reference evidence="2" key="1">
    <citation type="submission" date="2024-07" db="EMBL/GenBank/DDBJ databases">
        <title>Two chromosome-level genome assemblies of Korean endemic species Abeliophyllum distichum and Forsythia ovata (Oleaceae).</title>
        <authorList>
            <person name="Jang H."/>
        </authorList>
    </citation>
    <scope>NUCLEOTIDE SEQUENCE [LARGE SCALE GENOMIC DNA]</scope>
</reference>
<dbReference type="AlphaFoldDB" id="A0ABD1WYE1"/>
<organism evidence="1 2">
    <name type="scientific">Forsythia ovata</name>
    <dbReference type="NCBI Taxonomy" id="205694"/>
    <lineage>
        <taxon>Eukaryota</taxon>
        <taxon>Viridiplantae</taxon>
        <taxon>Streptophyta</taxon>
        <taxon>Embryophyta</taxon>
        <taxon>Tracheophyta</taxon>
        <taxon>Spermatophyta</taxon>
        <taxon>Magnoliopsida</taxon>
        <taxon>eudicotyledons</taxon>
        <taxon>Gunneridae</taxon>
        <taxon>Pentapetalae</taxon>
        <taxon>asterids</taxon>
        <taxon>lamiids</taxon>
        <taxon>Lamiales</taxon>
        <taxon>Oleaceae</taxon>
        <taxon>Forsythieae</taxon>
        <taxon>Forsythia</taxon>
    </lineage>
</organism>
<name>A0ABD1WYE1_9LAMI</name>
<gene>
    <name evidence="1" type="ORF">Fot_08332</name>
</gene>
<accession>A0ABD1WYE1</accession>
<protein>
    <submittedName>
        <fullName evidence="1">Uncharacterized protein</fullName>
    </submittedName>
</protein>
<dbReference type="EMBL" id="JBFOLJ010000002">
    <property type="protein sequence ID" value="KAL2554713.1"/>
    <property type="molecule type" value="Genomic_DNA"/>
</dbReference>
<sequence length="157" mass="18451">METQILQFPHSKNIPIHQNVSGFIYQQLVSVLGINCKGFAVEPHFIGAEKQEIIVLLTARDLEWNIMTLEQNVRWSNKFHKARIYRVLPKLTIRYPIFACPIQRLLHKTLQKWQVNLMILEGNTRYQIKSVHQSSRLNKKVPAIRFVIQILHISETK</sequence>
<dbReference type="Proteomes" id="UP001604277">
    <property type="component" value="Unassembled WGS sequence"/>
</dbReference>
<evidence type="ECO:0000313" key="2">
    <source>
        <dbReference type="Proteomes" id="UP001604277"/>
    </source>
</evidence>